<evidence type="ECO:0000256" key="1">
    <source>
        <dbReference type="SAM" id="MobiDB-lite"/>
    </source>
</evidence>
<name>A0A9D4KTA8_DREPO</name>
<dbReference type="InterPro" id="IPR045063">
    <property type="entry name" value="Dynamin_N"/>
</dbReference>
<dbReference type="Gene3D" id="3.40.50.300">
    <property type="entry name" value="P-loop containing nucleotide triphosphate hydrolases"/>
    <property type="match status" value="1"/>
</dbReference>
<dbReference type="AlphaFoldDB" id="A0A9D4KTA8"/>
<comment type="caution">
    <text evidence="3">The sequence shown here is derived from an EMBL/GenBank/DDBJ whole genome shotgun (WGS) entry which is preliminary data.</text>
</comment>
<reference evidence="3" key="2">
    <citation type="submission" date="2020-11" db="EMBL/GenBank/DDBJ databases">
        <authorList>
            <person name="McCartney M.A."/>
            <person name="Auch B."/>
            <person name="Kono T."/>
            <person name="Mallez S."/>
            <person name="Becker A."/>
            <person name="Gohl D.M."/>
            <person name="Silverstein K.A.T."/>
            <person name="Koren S."/>
            <person name="Bechman K.B."/>
            <person name="Herman A."/>
            <person name="Abrahante J.E."/>
            <person name="Garbe J."/>
        </authorList>
    </citation>
    <scope>NUCLEOTIDE SEQUENCE</scope>
    <source>
        <strain evidence="3">Duluth1</strain>
        <tissue evidence="3">Whole animal</tissue>
    </source>
</reference>
<sequence length="405" mass="44672">MSASLWYHGNWYWCSKSSFINLLLGCQLFPTDPLKCTNTVCEIRVSDNGVKEAIAFYKPESTDDGQSIALSSDNTKNKSSALSSNSTKNKSSALSSDNTKNKSSALSSANTKNKSSALSSDNTKNKSSALSSDNTKNESSALSNSLKGIQEFKDHVTEANDDDENPYERSVLTESMTRPELDAGSSDDTPGIEGGQNVDQSLTRYLSKAFGFIFIINTTTAGGVQPSRTVVNNAKDFDPKASLFIGNKWEFVPNADKEDVKADIFAKLQKLYPGIQPSQIHYMSVTKLDGSTQIRDLVLTGSSVVLPSGSTQIPDLVLTGSSVVLPRWLSSFLQRCEYLLRVFCNNSAQDHGQLEQQRSSLKERVQLLRKNSDECTKKLREKVEYDIYKITEKVKAYMKSKAFLD</sequence>
<dbReference type="PANTHER" id="PTHR26392:SF92">
    <property type="entry name" value="PROTEIN KINASE DOMAIN-CONTAINING PROTEIN"/>
    <property type="match status" value="1"/>
</dbReference>
<dbReference type="SUPFAM" id="SSF52540">
    <property type="entry name" value="P-loop containing nucleoside triphosphate hydrolases"/>
    <property type="match status" value="1"/>
</dbReference>
<accession>A0A9D4KTA8</accession>
<dbReference type="EMBL" id="JAIWYP010000003">
    <property type="protein sequence ID" value="KAH3845678.1"/>
    <property type="molecule type" value="Genomic_DNA"/>
</dbReference>
<evidence type="ECO:0000313" key="4">
    <source>
        <dbReference type="Proteomes" id="UP000828390"/>
    </source>
</evidence>
<gene>
    <name evidence="3" type="ORF">DPMN_087959</name>
</gene>
<feature type="compositionally biased region" description="Polar residues" evidence="1">
    <location>
        <begin position="64"/>
        <end position="144"/>
    </location>
</feature>
<protein>
    <recommendedName>
        <fullName evidence="2">Dynamin N-terminal domain-containing protein</fullName>
    </recommendedName>
</protein>
<evidence type="ECO:0000313" key="3">
    <source>
        <dbReference type="EMBL" id="KAH3845678.1"/>
    </source>
</evidence>
<reference evidence="3" key="1">
    <citation type="journal article" date="2019" name="bioRxiv">
        <title>The Genome of the Zebra Mussel, Dreissena polymorpha: A Resource for Invasive Species Research.</title>
        <authorList>
            <person name="McCartney M.A."/>
            <person name="Auch B."/>
            <person name="Kono T."/>
            <person name="Mallez S."/>
            <person name="Zhang Y."/>
            <person name="Obille A."/>
            <person name="Becker A."/>
            <person name="Abrahante J.E."/>
            <person name="Garbe J."/>
            <person name="Badalamenti J.P."/>
            <person name="Herman A."/>
            <person name="Mangelson H."/>
            <person name="Liachko I."/>
            <person name="Sullivan S."/>
            <person name="Sone E.D."/>
            <person name="Koren S."/>
            <person name="Silverstein K.A.T."/>
            <person name="Beckman K.B."/>
            <person name="Gohl D.M."/>
        </authorList>
    </citation>
    <scope>NUCLEOTIDE SEQUENCE</scope>
    <source>
        <strain evidence="3">Duluth1</strain>
        <tissue evidence="3">Whole animal</tissue>
    </source>
</reference>
<keyword evidence="4" id="KW-1185">Reference proteome</keyword>
<feature type="non-terminal residue" evidence="3">
    <location>
        <position position="405"/>
    </location>
</feature>
<dbReference type="PANTHER" id="PTHR26392">
    <property type="entry name" value="MITOGEN-ACTIVATED PROTEIN KINASE KINASE KINASE 7-RELATED"/>
    <property type="match status" value="1"/>
</dbReference>
<feature type="domain" description="Dynamin N-terminal" evidence="2">
    <location>
        <begin position="16"/>
        <end position="221"/>
    </location>
</feature>
<proteinExistence type="predicted"/>
<organism evidence="3 4">
    <name type="scientific">Dreissena polymorpha</name>
    <name type="common">Zebra mussel</name>
    <name type="synonym">Mytilus polymorpha</name>
    <dbReference type="NCBI Taxonomy" id="45954"/>
    <lineage>
        <taxon>Eukaryota</taxon>
        <taxon>Metazoa</taxon>
        <taxon>Spiralia</taxon>
        <taxon>Lophotrochozoa</taxon>
        <taxon>Mollusca</taxon>
        <taxon>Bivalvia</taxon>
        <taxon>Autobranchia</taxon>
        <taxon>Heteroconchia</taxon>
        <taxon>Euheterodonta</taxon>
        <taxon>Imparidentia</taxon>
        <taxon>Neoheterodontei</taxon>
        <taxon>Myida</taxon>
        <taxon>Dreissenoidea</taxon>
        <taxon>Dreissenidae</taxon>
        <taxon>Dreissena</taxon>
    </lineage>
</organism>
<evidence type="ECO:0000259" key="2">
    <source>
        <dbReference type="Pfam" id="PF00350"/>
    </source>
</evidence>
<feature type="region of interest" description="Disordered" evidence="1">
    <location>
        <begin position="156"/>
        <end position="196"/>
    </location>
</feature>
<dbReference type="InterPro" id="IPR027417">
    <property type="entry name" value="P-loop_NTPase"/>
</dbReference>
<feature type="region of interest" description="Disordered" evidence="1">
    <location>
        <begin position="63"/>
        <end position="144"/>
    </location>
</feature>
<dbReference type="Proteomes" id="UP000828390">
    <property type="component" value="Unassembled WGS sequence"/>
</dbReference>
<dbReference type="Pfam" id="PF00350">
    <property type="entry name" value="Dynamin_N"/>
    <property type="match status" value="1"/>
</dbReference>